<reference evidence="1 2" key="1">
    <citation type="journal article" date="2024" name="G3 (Bethesda)">
        <title>Genome assembly of Hibiscus sabdariffa L. provides insights into metabolisms of medicinal natural products.</title>
        <authorList>
            <person name="Kim T."/>
        </authorList>
    </citation>
    <scope>NUCLEOTIDE SEQUENCE [LARGE SCALE GENOMIC DNA]</scope>
    <source>
        <strain evidence="1">TK-2024</strain>
        <tissue evidence="1">Old leaves</tissue>
    </source>
</reference>
<organism evidence="1 2">
    <name type="scientific">Hibiscus sabdariffa</name>
    <name type="common">roselle</name>
    <dbReference type="NCBI Taxonomy" id="183260"/>
    <lineage>
        <taxon>Eukaryota</taxon>
        <taxon>Viridiplantae</taxon>
        <taxon>Streptophyta</taxon>
        <taxon>Embryophyta</taxon>
        <taxon>Tracheophyta</taxon>
        <taxon>Spermatophyta</taxon>
        <taxon>Magnoliopsida</taxon>
        <taxon>eudicotyledons</taxon>
        <taxon>Gunneridae</taxon>
        <taxon>Pentapetalae</taxon>
        <taxon>rosids</taxon>
        <taxon>malvids</taxon>
        <taxon>Malvales</taxon>
        <taxon>Malvaceae</taxon>
        <taxon>Malvoideae</taxon>
        <taxon>Hibiscus</taxon>
    </lineage>
</organism>
<dbReference type="EMBL" id="JBBPBM010000071">
    <property type="protein sequence ID" value="KAK8512879.1"/>
    <property type="molecule type" value="Genomic_DNA"/>
</dbReference>
<keyword evidence="2" id="KW-1185">Reference proteome</keyword>
<accession>A0ABR2C0G7</accession>
<proteinExistence type="predicted"/>
<evidence type="ECO:0000313" key="1">
    <source>
        <dbReference type="EMBL" id="KAK8512879.1"/>
    </source>
</evidence>
<evidence type="ECO:0000313" key="2">
    <source>
        <dbReference type="Proteomes" id="UP001472677"/>
    </source>
</evidence>
<protein>
    <submittedName>
        <fullName evidence="1">Uncharacterized protein</fullName>
    </submittedName>
</protein>
<comment type="caution">
    <text evidence="1">The sequence shown here is derived from an EMBL/GenBank/DDBJ whole genome shotgun (WGS) entry which is preliminary data.</text>
</comment>
<sequence>MKETSDLALLFEPLLHYVTEDGRLKSNGFHEKITSLRICLAKLIEHPLQFSLTLSLCYREISYKFPGVIFRECLGFMSGTWTLGSLRGISKTSLGFSASSAMFG</sequence>
<name>A0ABR2C0G7_9ROSI</name>
<dbReference type="Proteomes" id="UP001472677">
    <property type="component" value="Unassembled WGS sequence"/>
</dbReference>
<gene>
    <name evidence="1" type="ORF">V6N12_030290</name>
</gene>